<dbReference type="EMBL" id="JAMZIH010005305">
    <property type="protein sequence ID" value="KAJ1675442.1"/>
    <property type="molecule type" value="Genomic_DNA"/>
</dbReference>
<evidence type="ECO:0000313" key="2">
    <source>
        <dbReference type="Proteomes" id="UP001145114"/>
    </source>
</evidence>
<comment type="caution">
    <text evidence="1">The sequence shown here is derived from an EMBL/GenBank/DDBJ whole genome shotgun (WGS) entry which is preliminary data.</text>
</comment>
<evidence type="ECO:0000313" key="1">
    <source>
        <dbReference type="EMBL" id="KAJ1675442.1"/>
    </source>
</evidence>
<organism evidence="1 2">
    <name type="scientific">Spiromyces aspiralis</name>
    <dbReference type="NCBI Taxonomy" id="68401"/>
    <lineage>
        <taxon>Eukaryota</taxon>
        <taxon>Fungi</taxon>
        <taxon>Fungi incertae sedis</taxon>
        <taxon>Zoopagomycota</taxon>
        <taxon>Kickxellomycotina</taxon>
        <taxon>Kickxellomycetes</taxon>
        <taxon>Kickxellales</taxon>
        <taxon>Kickxellaceae</taxon>
        <taxon>Spiromyces</taxon>
    </lineage>
</organism>
<proteinExistence type="predicted"/>
<accession>A0ACC1HG57</accession>
<reference evidence="1" key="1">
    <citation type="submission" date="2022-06" db="EMBL/GenBank/DDBJ databases">
        <title>Phylogenomic reconstructions and comparative analyses of Kickxellomycotina fungi.</title>
        <authorList>
            <person name="Reynolds N.K."/>
            <person name="Stajich J.E."/>
            <person name="Barry K."/>
            <person name="Grigoriev I.V."/>
            <person name="Crous P."/>
            <person name="Smith M.E."/>
        </authorList>
    </citation>
    <scope>NUCLEOTIDE SEQUENCE</scope>
    <source>
        <strain evidence="1">RSA 2271</strain>
    </source>
</reference>
<gene>
    <name evidence="1" type="primary">LEO1_1</name>
    <name evidence="1" type="ORF">EV182_001260</name>
</gene>
<name>A0ACC1HG57_9FUNG</name>
<dbReference type="Proteomes" id="UP001145114">
    <property type="component" value="Unassembled WGS sequence"/>
</dbReference>
<keyword evidence="2" id="KW-1185">Reference proteome</keyword>
<sequence length="548" mass="61627">MDDLFGSDSEHHEMRQSRAPKDAEEKASGTKRVKDDGLEDLFEDKMEDDKGGSSDEPDEASAATTTMTHKFERVRQNHDDLFGSDEEEEDLGGGGGGSDNERSAGGDYEDNSYPPYTQGEEEQRQYWMNAELTQDKRPYPVDGEYILVRWPNSLTLEARRFDPAKYIDLLAEDHDPAKFKSRGNKVPLDRIHQAYDSIRSAVLWRSVGNNSEKVPAMESNSRLVKWSDGSMTLLTGGGAHYDIKAETLSTPTAAGEDRHQQSAMAGRRYYYCVANHPSEGLMQTHFQFTQQWVLRPIAVESRPNSEIDKALGSQQPQQRGINSGSAFRAKPIVKGPKPGFGSMRFGVGGIFAGGVYKPYPEEAGDSAGTSGPAKRGGTKLYLGIENPEMLAKKAEQEELELEKEWKRREKLRLRQQIREESRGTARGSRGGDEDLGEEYYEDELEEDDNLGGGKREDYYARIRRERADRERGGAHHHYRSANVSASARRRDDYYDEEDNFVVSDNEELEVGSPDTFDEEEQEASDDGAKEGGVSKRRRLRISDDEEEG</sequence>
<protein>
    <submittedName>
        <fullName evidence="1">Paf1 complex component</fullName>
    </submittedName>
</protein>